<proteinExistence type="inferred from homology"/>
<sequence length="276" mass="29628">MSIRRGYGGVLAASLALAGCSGDPGTPQWAAGGTESPAPATTAPKSCAPPTAPAGWGPLIFADDFSGTRLDPAKWSVYDDPAGHVPRDPTRVTVSGGALRITGGKGADGRDVSGGLSSDVNFKYGHVDVCFKVDRGAGYSAIVLLWPESENWPDDGEIDISEVNRGARAYTNSFVHNHPNNDRLGHTTRADFTQWHVMSADWTPERVTFYLDGEKQWTAGLDKRTKGLVPTTSPMHLTIQLDQGCDAFVECRTPATPAKVVMHTDWVRIYAYRPGV</sequence>
<comment type="caution">
    <text evidence="4">The sequence shown here is derived from an EMBL/GenBank/DDBJ whole genome shotgun (WGS) entry which is preliminary data.</text>
</comment>
<dbReference type="PANTHER" id="PTHR10963">
    <property type="entry name" value="GLYCOSYL HYDROLASE-RELATED"/>
    <property type="match status" value="1"/>
</dbReference>
<evidence type="ECO:0000256" key="2">
    <source>
        <dbReference type="SAM" id="MobiDB-lite"/>
    </source>
</evidence>
<dbReference type="Proteomes" id="UP001596548">
    <property type="component" value="Unassembled WGS sequence"/>
</dbReference>
<protein>
    <submittedName>
        <fullName evidence="4">Family 16 glycosylhydrolase</fullName>
    </submittedName>
</protein>
<dbReference type="EMBL" id="JBHTBJ010000006">
    <property type="protein sequence ID" value="MFC7274635.1"/>
    <property type="molecule type" value="Genomic_DNA"/>
</dbReference>
<comment type="similarity">
    <text evidence="1">Belongs to the glycosyl hydrolase 16 family.</text>
</comment>
<dbReference type="PROSITE" id="PS51762">
    <property type="entry name" value="GH16_2"/>
    <property type="match status" value="1"/>
</dbReference>
<evidence type="ECO:0000313" key="5">
    <source>
        <dbReference type="Proteomes" id="UP001596548"/>
    </source>
</evidence>
<dbReference type="SUPFAM" id="SSF49899">
    <property type="entry name" value="Concanavalin A-like lectins/glucanases"/>
    <property type="match status" value="1"/>
</dbReference>
<dbReference type="InterPro" id="IPR050546">
    <property type="entry name" value="Glycosyl_Hydrlase_16"/>
</dbReference>
<organism evidence="4 5">
    <name type="scientific">Paractinoplanes rhizophilus</name>
    <dbReference type="NCBI Taxonomy" id="1416877"/>
    <lineage>
        <taxon>Bacteria</taxon>
        <taxon>Bacillati</taxon>
        <taxon>Actinomycetota</taxon>
        <taxon>Actinomycetes</taxon>
        <taxon>Micromonosporales</taxon>
        <taxon>Micromonosporaceae</taxon>
        <taxon>Paractinoplanes</taxon>
    </lineage>
</organism>
<gene>
    <name evidence="4" type="ORF">ACFQS1_11635</name>
</gene>
<dbReference type="InterPro" id="IPR000757">
    <property type="entry name" value="Beta-glucanase-like"/>
</dbReference>
<dbReference type="Pfam" id="PF00722">
    <property type="entry name" value="Glyco_hydro_16"/>
    <property type="match status" value="1"/>
</dbReference>
<dbReference type="Gene3D" id="2.60.120.200">
    <property type="match status" value="1"/>
</dbReference>
<reference evidence="5" key="1">
    <citation type="journal article" date="2019" name="Int. J. Syst. Evol. Microbiol.">
        <title>The Global Catalogue of Microorganisms (GCM) 10K type strain sequencing project: providing services to taxonomists for standard genome sequencing and annotation.</title>
        <authorList>
            <consortium name="The Broad Institute Genomics Platform"/>
            <consortium name="The Broad Institute Genome Sequencing Center for Infectious Disease"/>
            <person name="Wu L."/>
            <person name="Ma J."/>
        </authorList>
    </citation>
    <scope>NUCLEOTIDE SEQUENCE [LARGE SCALE GENOMIC DNA]</scope>
    <source>
        <strain evidence="5">XZYJT-10</strain>
    </source>
</reference>
<name>A0ABW2HQ57_9ACTN</name>
<dbReference type="PROSITE" id="PS51257">
    <property type="entry name" value="PROKAR_LIPOPROTEIN"/>
    <property type="match status" value="1"/>
</dbReference>
<evidence type="ECO:0000259" key="3">
    <source>
        <dbReference type="PROSITE" id="PS51762"/>
    </source>
</evidence>
<dbReference type="PANTHER" id="PTHR10963:SF55">
    <property type="entry name" value="GLYCOSIDE HYDROLASE FAMILY 16 PROTEIN"/>
    <property type="match status" value="1"/>
</dbReference>
<keyword evidence="5" id="KW-1185">Reference proteome</keyword>
<dbReference type="InterPro" id="IPR013320">
    <property type="entry name" value="ConA-like_dom_sf"/>
</dbReference>
<feature type="region of interest" description="Disordered" evidence="2">
    <location>
        <begin position="26"/>
        <end position="49"/>
    </location>
</feature>
<evidence type="ECO:0000313" key="4">
    <source>
        <dbReference type="EMBL" id="MFC7274635.1"/>
    </source>
</evidence>
<evidence type="ECO:0000256" key="1">
    <source>
        <dbReference type="ARBA" id="ARBA00006865"/>
    </source>
</evidence>
<feature type="domain" description="GH16" evidence="3">
    <location>
        <begin position="41"/>
        <end position="275"/>
    </location>
</feature>
<dbReference type="RefSeq" id="WP_378967045.1">
    <property type="nucleotide sequence ID" value="NZ_JBHTBJ010000006.1"/>
</dbReference>
<dbReference type="CDD" id="cd00413">
    <property type="entry name" value="Glyco_hydrolase_16"/>
    <property type="match status" value="1"/>
</dbReference>
<accession>A0ABW2HQ57</accession>